<feature type="transmembrane region" description="Helical" evidence="1">
    <location>
        <begin position="145"/>
        <end position="167"/>
    </location>
</feature>
<keyword evidence="1" id="KW-0472">Membrane</keyword>
<evidence type="ECO:0000313" key="3">
    <source>
        <dbReference type="Proteomes" id="UP001432180"/>
    </source>
</evidence>
<dbReference type="InterPro" id="IPR021306">
    <property type="entry name" value="DUF2878"/>
</dbReference>
<evidence type="ECO:0000313" key="2">
    <source>
        <dbReference type="EMBL" id="WPL17158.1"/>
    </source>
</evidence>
<dbReference type="Proteomes" id="UP001432180">
    <property type="component" value="Chromosome"/>
</dbReference>
<feature type="transmembrane region" description="Helical" evidence="1">
    <location>
        <begin position="30"/>
        <end position="47"/>
    </location>
</feature>
<protein>
    <recommendedName>
        <fullName evidence="4">DUF2878 domain-containing protein</fullName>
    </recommendedName>
</protein>
<feature type="transmembrane region" description="Helical" evidence="1">
    <location>
        <begin position="54"/>
        <end position="77"/>
    </location>
</feature>
<feature type="transmembrane region" description="Helical" evidence="1">
    <location>
        <begin position="115"/>
        <end position="133"/>
    </location>
</feature>
<evidence type="ECO:0000256" key="1">
    <source>
        <dbReference type="SAM" id="Phobius"/>
    </source>
</evidence>
<reference evidence="2 3" key="1">
    <citation type="journal article" date="2023" name="Microorganisms">
        <title>Thiorhodovibrio frisius and Trv. litoralis spp. nov., Two Novel Members from a Clade of Fastidious Purple Sulfur Bacteria That Exhibit Unique Red-Shifted Light-Harvesting Capabilities.</title>
        <authorList>
            <person name="Methner A."/>
            <person name="Kuzyk S.B."/>
            <person name="Petersen J."/>
            <person name="Bauer S."/>
            <person name="Brinkmann H."/>
            <person name="Sichau K."/>
            <person name="Wanner G."/>
            <person name="Wolf J."/>
            <person name="Neumann-Schaal M."/>
            <person name="Henke P."/>
            <person name="Tank M."/>
            <person name="Sproer C."/>
            <person name="Bunk B."/>
            <person name="Overmann J."/>
        </authorList>
    </citation>
    <scope>NUCLEOTIDE SEQUENCE [LARGE SCALE GENOMIC DNA]</scope>
    <source>
        <strain evidence="2 3">DSM 6702</strain>
    </source>
</reference>
<keyword evidence="1" id="KW-1133">Transmembrane helix</keyword>
<name>A0ABZ0SA21_9GAMM</name>
<dbReference type="EMBL" id="CP121472">
    <property type="protein sequence ID" value="WPL17158.1"/>
    <property type="molecule type" value="Genomic_DNA"/>
</dbReference>
<proteinExistence type="predicted"/>
<accession>A0ABZ0SA21</accession>
<feature type="transmembrane region" description="Helical" evidence="1">
    <location>
        <begin position="7"/>
        <end position="24"/>
    </location>
</feature>
<gene>
    <name evidence="2" type="ORF">Thiowin_02150</name>
</gene>
<evidence type="ECO:0008006" key="4">
    <source>
        <dbReference type="Google" id="ProtNLM"/>
    </source>
</evidence>
<organism evidence="2 3">
    <name type="scientific">Thiorhodovibrio winogradskyi</name>
    <dbReference type="NCBI Taxonomy" id="77007"/>
    <lineage>
        <taxon>Bacteria</taxon>
        <taxon>Pseudomonadati</taxon>
        <taxon>Pseudomonadota</taxon>
        <taxon>Gammaproteobacteria</taxon>
        <taxon>Chromatiales</taxon>
        <taxon>Chromatiaceae</taxon>
        <taxon>Thiorhodovibrio</taxon>
    </lineage>
</organism>
<feature type="transmembrane region" description="Helical" evidence="1">
    <location>
        <begin position="89"/>
        <end position="108"/>
    </location>
</feature>
<keyword evidence="3" id="KW-1185">Reference proteome</keyword>
<keyword evidence="1" id="KW-0812">Transmembrane</keyword>
<dbReference type="Pfam" id="PF11086">
    <property type="entry name" value="DUF2878"/>
    <property type="match status" value="1"/>
</dbReference>
<dbReference type="RefSeq" id="WP_328987674.1">
    <property type="nucleotide sequence ID" value="NZ_CP121472.1"/>
</dbReference>
<sequence>MRLTDITINFVVFQIAWLLCVIAGARDQPMLALLVMIIAVGVHLVRAPRPLPEFLLILLAAWFGALWDGALAGFGWLSYPSGQFATWLAPHWLIGLWVLFATLLNVSLRWLKGRYALAAGLGAIGGPLAFLAGEQLGGVSFPDPVIALPAIAIGWFFAAPFLVWLAMRLDGYRPTVQSNG</sequence>